<comment type="similarity">
    <text evidence="1">Belongs to the tyrosinase family.</text>
</comment>
<dbReference type="InterPro" id="IPR008922">
    <property type="entry name" value="Di-copper_centre_dom_sf"/>
</dbReference>
<dbReference type="Proteomes" id="UP001250656">
    <property type="component" value="Unassembled WGS sequence"/>
</dbReference>
<evidence type="ECO:0000256" key="2">
    <source>
        <dbReference type="ARBA" id="ARBA00022723"/>
    </source>
</evidence>
<dbReference type="Gene3D" id="1.10.1280.10">
    <property type="entry name" value="Di-copper center containing domain from catechol oxidase"/>
    <property type="match status" value="1"/>
</dbReference>
<evidence type="ECO:0000256" key="3">
    <source>
        <dbReference type="ARBA" id="ARBA00023008"/>
    </source>
</evidence>
<dbReference type="EMBL" id="JAVTTP010000001">
    <property type="protein sequence ID" value="MDT7829352.1"/>
    <property type="molecule type" value="Genomic_DNA"/>
</dbReference>
<evidence type="ECO:0000256" key="1">
    <source>
        <dbReference type="ARBA" id="ARBA00009928"/>
    </source>
</evidence>
<dbReference type="PANTHER" id="PTHR11474:SF126">
    <property type="entry name" value="TYROSINASE-LIKE PROTEIN TYR-1-RELATED"/>
    <property type="match status" value="1"/>
</dbReference>
<feature type="domain" description="VWFA" evidence="4">
    <location>
        <begin position="338"/>
        <end position="546"/>
    </location>
</feature>
<evidence type="ECO:0000313" key="5">
    <source>
        <dbReference type="EMBL" id="MDT7829352.1"/>
    </source>
</evidence>
<dbReference type="PANTHER" id="PTHR11474">
    <property type="entry name" value="TYROSINASE FAMILY MEMBER"/>
    <property type="match status" value="1"/>
</dbReference>
<dbReference type="InterPro" id="IPR036465">
    <property type="entry name" value="vWFA_dom_sf"/>
</dbReference>
<accession>A0ABU3L7B5</accession>
<proteinExistence type="inferred from homology"/>
<organism evidence="5 6">
    <name type="scientific">Pricia mediterranea</name>
    <dbReference type="NCBI Taxonomy" id="3076079"/>
    <lineage>
        <taxon>Bacteria</taxon>
        <taxon>Pseudomonadati</taxon>
        <taxon>Bacteroidota</taxon>
        <taxon>Flavobacteriia</taxon>
        <taxon>Flavobacteriales</taxon>
        <taxon>Flavobacteriaceae</taxon>
        <taxon>Pricia</taxon>
    </lineage>
</organism>
<sequence length="910" mass="99092">MGTRRNAKFLSATEKENFVKACVHMKADIVNPTAAANDQYSKWDEFTAIHWMIQNADSPGTNNVNFGHGGLGSYSFLSWHRYFLFLFEEQLRSYFPADDVRLPYWDWQDPAAIMTDDFIGPDGDPGSNNVIQQGYFAVDSPGTGSNATPAPGWWPAGLDGWRIPDMFPSSTTGGLRRNTGNPANLPTTLDIQETLAMTDLRDFQDALESGGGLTNSATMRMHNSMHGWIGGSGGHMNNPDVSPSDPFFYLLHCNVDRLWAMWQMDGHENEYPVAGGNPEHHRNDLMYPYTGGAAGYGTNVGISSDIPMPDFSGLGPQTNGDTLDFRNAFGYTYDTIAIMGIGLDRTGSMMGLTPDPMVSTNPDVTKWEAAKRGVSAFLQDAETVQESGAIYVMAGIKTFRSLGGNQFDAVFNAPNFGLVKTGTDFSQADFDLNVAAMSPGGGTPLADALADVQNNVVEPPFGGNPADEQRYLALLTDGMLTSGSPMASIPDGSYGRTAIFAMGFGTGADVDYPTLASVVAKGKTLTSQQVFQGENAGTIDKFYSEALAAAIGFTTIFDPVLELFAGEHAHMYFHATSAEDIFYITAQGMDFQDRNWTFMLHGPNGQLFYGDMDGHRHDDGCHHCCPAPLVTAKKSNGRLTLVVQRGNTGKDCWVGKWALMVLYKTKSLDSMMMPVLGEMLFPVAAGAIKGPRYARLTVPPGKRTPPRNLPHKNLHGLDFRTVSTNNSSRDACHIVVNIYARTSLKVQLQTEKILINPGNEIKIGVRTDSSMGAIHGLKGLARMVSPSFDIHDILPRDKVIDILKQNEAEDNYGKVEDIALLLARLEKKKELNFIDDSEVAVVSHKEGPLHLHSKATKVPGTYHFGIYVEGAYAPNAKSGKKGHNGHGESTEDTEMETFSRILNLSVSVSE</sequence>
<dbReference type="SUPFAM" id="SSF48056">
    <property type="entry name" value="Di-copper centre-containing domain"/>
    <property type="match status" value="1"/>
</dbReference>
<dbReference type="Gene3D" id="3.40.50.410">
    <property type="entry name" value="von Willebrand factor, type A domain"/>
    <property type="match status" value="1"/>
</dbReference>
<dbReference type="RefSeq" id="WP_314015233.1">
    <property type="nucleotide sequence ID" value="NZ_JAVTTP010000001.1"/>
</dbReference>
<evidence type="ECO:0000259" key="4">
    <source>
        <dbReference type="PROSITE" id="PS50234"/>
    </source>
</evidence>
<keyword evidence="3" id="KW-0186">Copper</keyword>
<dbReference type="InterPro" id="IPR002227">
    <property type="entry name" value="Tyrosinase_Cu-bd"/>
</dbReference>
<dbReference type="PRINTS" id="PR00092">
    <property type="entry name" value="TYROSINASE"/>
</dbReference>
<keyword evidence="6" id="KW-1185">Reference proteome</keyword>
<name>A0ABU3L7B5_9FLAO</name>
<comment type="caution">
    <text evidence="5">The sequence shown here is derived from an EMBL/GenBank/DDBJ whole genome shotgun (WGS) entry which is preliminary data.</text>
</comment>
<dbReference type="PROSITE" id="PS00498">
    <property type="entry name" value="TYROSINASE_2"/>
    <property type="match status" value="1"/>
</dbReference>
<dbReference type="InterPro" id="IPR050316">
    <property type="entry name" value="Tyrosinase/Hemocyanin"/>
</dbReference>
<protein>
    <submittedName>
        <fullName evidence="5">Tyrosinase family protein</fullName>
    </submittedName>
</protein>
<reference evidence="5 6" key="1">
    <citation type="submission" date="2023-09" db="EMBL/GenBank/DDBJ databases">
        <title>Novel taxa isolated from Blanes Bay.</title>
        <authorList>
            <person name="Rey-Velasco X."/>
            <person name="Lucena T."/>
        </authorList>
    </citation>
    <scope>NUCLEOTIDE SEQUENCE [LARGE SCALE GENOMIC DNA]</scope>
    <source>
        <strain evidence="5 6">S334</strain>
    </source>
</reference>
<dbReference type="SUPFAM" id="SSF53300">
    <property type="entry name" value="vWA-like"/>
    <property type="match status" value="1"/>
</dbReference>
<gene>
    <name evidence="5" type="ORF">RQM65_11800</name>
</gene>
<dbReference type="InterPro" id="IPR002035">
    <property type="entry name" value="VWF_A"/>
</dbReference>
<keyword evidence="2" id="KW-0479">Metal-binding</keyword>
<dbReference type="PROSITE" id="PS50234">
    <property type="entry name" value="VWFA"/>
    <property type="match status" value="1"/>
</dbReference>
<evidence type="ECO:0000313" key="6">
    <source>
        <dbReference type="Proteomes" id="UP001250656"/>
    </source>
</evidence>
<dbReference type="Pfam" id="PF00264">
    <property type="entry name" value="Tyrosinase"/>
    <property type="match status" value="1"/>
</dbReference>